<name>A0A5R8LMY8_LACZE</name>
<feature type="transmembrane region" description="Helical" evidence="1">
    <location>
        <begin position="138"/>
        <end position="159"/>
    </location>
</feature>
<evidence type="ECO:0000313" key="3">
    <source>
        <dbReference type="Proteomes" id="UP000307781"/>
    </source>
</evidence>
<proteinExistence type="predicted"/>
<dbReference type="RefSeq" id="WP_138118107.1">
    <property type="nucleotide sequence ID" value="NZ_VBWN01000016.1"/>
</dbReference>
<accession>A0A5R8LMY8</accession>
<gene>
    <name evidence="2" type="ORF">FEI14_14145</name>
</gene>
<evidence type="ECO:0000256" key="1">
    <source>
        <dbReference type="SAM" id="Phobius"/>
    </source>
</evidence>
<feature type="transmembrane region" description="Helical" evidence="1">
    <location>
        <begin position="7"/>
        <end position="27"/>
    </location>
</feature>
<dbReference type="AlphaFoldDB" id="A0A5R8LMY8"/>
<evidence type="ECO:0000313" key="2">
    <source>
        <dbReference type="EMBL" id="TLF38571.1"/>
    </source>
</evidence>
<keyword evidence="1" id="KW-1133">Transmembrane helix</keyword>
<reference evidence="2 3" key="1">
    <citation type="submission" date="2019-05" db="EMBL/GenBank/DDBJ databases">
        <title>Genome-based reclassification of Lactobacillus casei as Lactobacillus casei subsp. casei. subsp.nov., description of Lactobacillus casei subsp. zeae subsp. nov., and emended description of Lactobacillus casei.</title>
        <authorList>
            <person name="Huang C.-H."/>
        </authorList>
    </citation>
    <scope>NUCLEOTIDE SEQUENCE [LARGE SCALE GENOMIC DNA]</scope>
    <source>
        <strain evidence="2 3">CRBIP24.58</strain>
    </source>
</reference>
<feature type="transmembrane region" description="Helical" evidence="1">
    <location>
        <begin position="113"/>
        <end position="131"/>
    </location>
</feature>
<keyword evidence="1" id="KW-0472">Membrane</keyword>
<keyword evidence="1" id="KW-0812">Transmembrane</keyword>
<sequence length="160" mass="18001">MNDSKKVNLLLTLAFLFLETFFIYFVLTKGSARAALIGIQPLLNRGVDIFVLSTVLSVIFAFALLLLQYAIGRLLIRMFFSGKPDFFCYILPRDCAIGVNILLFCYLSINNQILFSIIVLFSTIFTSILFYKKVKSLAQAFVFGIPIYADALISILLSLN</sequence>
<organism evidence="2 3">
    <name type="scientific">Lacticaseibacillus zeae</name>
    <name type="common">Lactobacillus zeae</name>
    <dbReference type="NCBI Taxonomy" id="57037"/>
    <lineage>
        <taxon>Bacteria</taxon>
        <taxon>Bacillati</taxon>
        <taxon>Bacillota</taxon>
        <taxon>Bacilli</taxon>
        <taxon>Lactobacillales</taxon>
        <taxon>Lactobacillaceae</taxon>
        <taxon>Lacticaseibacillus</taxon>
    </lineage>
</organism>
<dbReference type="Proteomes" id="UP000307781">
    <property type="component" value="Unassembled WGS sequence"/>
</dbReference>
<feature type="transmembrane region" description="Helical" evidence="1">
    <location>
        <begin position="47"/>
        <end position="67"/>
    </location>
</feature>
<comment type="caution">
    <text evidence="2">The sequence shown here is derived from an EMBL/GenBank/DDBJ whole genome shotgun (WGS) entry which is preliminary data.</text>
</comment>
<evidence type="ECO:0008006" key="4">
    <source>
        <dbReference type="Google" id="ProtNLM"/>
    </source>
</evidence>
<dbReference type="EMBL" id="VBWN01000016">
    <property type="protein sequence ID" value="TLF38571.1"/>
    <property type="molecule type" value="Genomic_DNA"/>
</dbReference>
<protein>
    <recommendedName>
        <fullName evidence="4">Yip1 domain-containing protein</fullName>
    </recommendedName>
</protein>
<feature type="transmembrane region" description="Helical" evidence="1">
    <location>
        <begin position="87"/>
        <end position="107"/>
    </location>
</feature>